<dbReference type="Proteomes" id="UP000032309">
    <property type="component" value="Unassembled WGS sequence"/>
</dbReference>
<evidence type="ECO:0000313" key="1">
    <source>
        <dbReference type="EMBL" id="GAN31908.1"/>
    </source>
</evidence>
<keyword evidence="2" id="KW-1185">Reference proteome</keyword>
<name>A0ABQ0JT66_9BACT</name>
<organism evidence="1 2">
    <name type="scientific">Candidatus Brocadia sinica JPN1</name>
    <dbReference type="NCBI Taxonomy" id="1197129"/>
    <lineage>
        <taxon>Bacteria</taxon>
        <taxon>Pseudomonadati</taxon>
        <taxon>Planctomycetota</taxon>
        <taxon>Candidatus Brocadiia</taxon>
        <taxon>Candidatus Brocadiales</taxon>
        <taxon>Candidatus Brocadiaceae</taxon>
        <taxon>Candidatus Brocadia</taxon>
    </lineage>
</organism>
<comment type="caution">
    <text evidence="1">The sequence shown here is derived from an EMBL/GenBank/DDBJ whole genome shotgun (WGS) entry which is preliminary data.</text>
</comment>
<protein>
    <submittedName>
        <fullName evidence="1">Uncharacterized protein</fullName>
    </submittedName>
</protein>
<proteinExistence type="predicted"/>
<dbReference type="EMBL" id="BAFN01000001">
    <property type="protein sequence ID" value="GAN31908.1"/>
    <property type="molecule type" value="Genomic_DNA"/>
</dbReference>
<evidence type="ECO:0000313" key="2">
    <source>
        <dbReference type="Proteomes" id="UP000032309"/>
    </source>
</evidence>
<accession>A0ABQ0JT66</accession>
<sequence length="56" mass="6352">MPKNNLLGGELRKMGYERLGLACTALSMVTTAAQTIWQKMSMKQAGRKRKKKYGIY</sequence>
<gene>
    <name evidence="1" type="ORF">BROSI_A0412</name>
</gene>
<reference evidence="2" key="1">
    <citation type="journal article" date="2015" name="Genome Announc.">
        <title>Draft Genome Sequence of an Anaerobic Ammonium-Oxidizing Bacterium, "Candidatus Brocadia sinica".</title>
        <authorList>
            <person name="Oshiki M."/>
            <person name="Shinyako-Hata K."/>
            <person name="Satoh H."/>
            <person name="Okabe S."/>
        </authorList>
    </citation>
    <scope>NUCLEOTIDE SEQUENCE [LARGE SCALE GENOMIC DNA]</scope>
    <source>
        <strain evidence="2">JPN1</strain>
    </source>
</reference>
<dbReference type="RefSeq" id="WP_157842320.1">
    <property type="nucleotide sequence ID" value="NZ_BAFN01000001.1"/>
</dbReference>